<feature type="binding site" evidence="8">
    <location>
        <position position="88"/>
    </location>
    <ligand>
        <name>Fe cation</name>
        <dbReference type="ChEBI" id="CHEBI:24875"/>
    </ligand>
</feature>
<comment type="similarity">
    <text evidence="1">Belongs to the Fur family.</text>
</comment>
<dbReference type="HOGENOM" id="CLU_096072_3_1_7"/>
<dbReference type="PANTHER" id="PTHR33202:SF7">
    <property type="entry name" value="FERRIC UPTAKE REGULATION PROTEIN"/>
    <property type="match status" value="1"/>
</dbReference>
<keyword evidence="10" id="KW-1185">Reference proteome</keyword>
<dbReference type="GO" id="GO:0003700">
    <property type="term" value="F:DNA-binding transcription factor activity"/>
    <property type="evidence" value="ECO:0007669"/>
    <property type="project" value="InterPro"/>
</dbReference>
<dbReference type="GO" id="GO:0045892">
    <property type="term" value="P:negative regulation of DNA-templated transcription"/>
    <property type="evidence" value="ECO:0007669"/>
    <property type="project" value="TreeGrafter"/>
</dbReference>
<reference evidence="9 10" key="1">
    <citation type="submission" date="2009-01" db="EMBL/GenBank/DDBJ databases">
        <title>Complete sequence of Geobacter sp. FRC-32.</title>
        <authorList>
            <consortium name="US DOE Joint Genome Institute"/>
            <person name="Lucas S."/>
            <person name="Copeland A."/>
            <person name="Lapidus A."/>
            <person name="Glavina del Rio T."/>
            <person name="Dalin E."/>
            <person name="Tice H."/>
            <person name="Bruce D."/>
            <person name="Goodwin L."/>
            <person name="Pitluck S."/>
            <person name="Saunders E."/>
            <person name="Brettin T."/>
            <person name="Detter J.C."/>
            <person name="Han C."/>
            <person name="Larimer F."/>
            <person name="Land M."/>
            <person name="Hauser L."/>
            <person name="Kyrpides N."/>
            <person name="Ovchinnikova G."/>
            <person name="Kostka J."/>
            <person name="Richardson P."/>
        </authorList>
    </citation>
    <scope>NUCLEOTIDE SEQUENCE [LARGE SCALE GENOMIC DNA]</scope>
    <source>
        <strain evidence="10">DSM 22248 / JCM 15807 / FRC-32</strain>
    </source>
</reference>
<evidence type="ECO:0000256" key="7">
    <source>
        <dbReference type="PIRSR" id="PIRSR602481-1"/>
    </source>
</evidence>
<dbReference type="Gene3D" id="1.10.10.10">
    <property type="entry name" value="Winged helix-like DNA-binding domain superfamily/Winged helix DNA-binding domain"/>
    <property type="match status" value="1"/>
</dbReference>
<evidence type="ECO:0000256" key="6">
    <source>
        <dbReference type="ARBA" id="ARBA00023163"/>
    </source>
</evidence>
<evidence type="ECO:0000313" key="9">
    <source>
        <dbReference type="EMBL" id="ACM18419.1"/>
    </source>
</evidence>
<feature type="binding site" evidence="8">
    <location>
        <position position="109"/>
    </location>
    <ligand>
        <name>Fe cation</name>
        <dbReference type="ChEBI" id="CHEBI:24875"/>
    </ligand>
</feature>
<organism evidence="9 10">
    <name type="scientific">Geotalea daltonii (strain DSM 22248 / JCM 15807 / FRC-32)</name>
    <name type="common">Geobacter daltonii</name>
    <dbReference type="NCBI Taxonomy" id="316067"/>
    <lineage>
        <taxon>Bacteria</taxon>
        <taxon>Pseudomonadati</taxon>
        <taxon>Thermodesulfobacteriota</taxon>
        <taxon>Desulfuromonadia</taxon>
        <taxon>Geobacterales</taxon>
        <taxon>Geobacteraceae</taxon>
        <taxon>Geotalea</taxon>
    </lineage>
</organism>
<dbReference type="SUPFAM" id="SSF46785">
    <property type="entry name" value="Winged helix' DNA-binding domain"/>
    <property type="match status" value="1"/>
</dbReference>
<evidence type="ECO:0000256" key="1">
    <source>
        <dbReference type="ARBA" id="ARBA00007957"/>
    </source>
</evidence>
<dbReference type="PANTHER" id="PTHR33202">
    <property type="entry name" value="ZINC UPTAKE REGULATION PROTEIN"/>
    <property type="match status" value="1"/>
</dbReference>
<dbReference type="CDD" id="cd07153">
    <property type="entry name" value="Fur_like"/>
    <property type="match status" value="1"/>
</dbReference>
<evidence type="ECO:0000256" key="8">
    <source>
        <dbReference type="PIRSR" id="PIRSR602481-2"/>
    </source>
</evidence>
<gene>
    <name evidence="9" type="ordered locus">Geob_0042</name>
</gene>
<feature type="binding site" evidence="7">
    <location>
        <position position="133"/>
    </location>
    <ligand>
        <name>Zn(2+)</name>
        <dbReference type="ChEBI" id="CHEBI:29105"/>
    </ligand>
</feature>
<comment type="cofactor">
    <cofactor evidence="8">
        <name>Mn(2+)</name>
        <dbReference type="ChEBI" id="CHEBI:29035"/>
    </cofactor>
    <cofactor evidence="8">
        <name>Fe(2+)</name>
        <dbReference type="ChEBI" id="CHEBI:29033"/>
    </cofactor>
    <text evidence="8">Binds 1 Mn(2+) or Fe(2+) ion per subunit.</text>
</comment>
<dbReference type="STRING" id="316067.Geob_0042"/>
<dbReference type="GO" id="GO:1900376">
    <property type="term" value="P:regulation of secondary metabolite biosynthetic process"/>
    <property type="evidence" value="ECO:0007669"/>
    <property type="project" value="TreeGrafter"/>
</dbReference>
<dbReference type="Pfam" id="PF01475">
    <property type="entry name" value="FUR"/>
    <property type="match status" value="1"/>
</dbReference>
<evidence type="ECO:0000256" key="4">
    <source>
        <dbReference type="ARBA" id="ARBA00023015"/>
    </source>
</evidence>
<evidence type="ECO:0000256" key="3">
    <source>
        <dbReference type="ARBA" id="ARBA00022833"/>
    </source>
</evidence>
<keyword evidence="2" id="KW-0678">Repressor</keyword>
<dbReference type="RefSeq" id="WP_012645148.1">
    <property type="nucleotide sequence ID" value="NC_011979.1"/>
</dbReference>
<dbReference type="InterPro" id="IPR036388">
    <property type="entry name" value="WH-like_DNA-bd_sf"/>
</dbReference>
<name>B9M7W1_GEODF</name>
<dbReference type="Gene3D" id="3.30.1490.190">
    <property type="match status" value="1"/>
</dbReference>
<keyword evidence="7" id="KW-0479">Metal-binding</keyword>
<comment type="cofactor">
    <cofactor evidence="7">
        <name>Zn(2+)</name>
        <dbReference type="ChEBI" id="CHEBI:29105"/>
    </cofactor>
    <text evidence="7">Binds 1 zinc ion per subunit.</text>
</comment>
<keyword evidence="3 7" id="KW-0862">Zinc</keyword>
<dbReference type="GO" id="GO:0000976">
    <property type="term" value="F:transcription cis-regulatory region binding"/>
    <property type="evidence" value="ECO:0007669"/>
    <property type="project" value="TreeGrafter"/>
</dbReference>
<evidence type="ECO:0000256" key="5">
    <source>
        <dbReference type="ARBA" id="ARBA00023125"/>
    </source>
</evidence>
<feature type="binding site" evidence="7">
    <location>
        <position position="94"/>
    </location>
    <ligand>
        <name>Zn(2+)</name>
        <dbReference type="ChEBI" id="CHEBI:29105"/>
    </ligand>
</feature>
<dbReference type="EMBL" id="CP001390">
    <property type="protein sequence ID" value="ACM18419.1"/>
    <property type="molecule type" value="Genomic_DNA"/>
</dbReference>
<dbReference type="InterPro" id="IPR043135">
    <property type="entry name" value="Fur_C"/>
</dbReference>
<keyword evidence="6" id="KW-0804">Transcription</keyword>
<feature type="binding site" evidence="7">
    <location>
        <position position="97"/>
    </location>
    <ligand>
        <name>Zn(2+)</name>
        <dbReference type="ChEBI" id="CHEBI:29105"/>
    </ligand>
</feature>
<keyword evidence="4" id="KW-0805">Transcription regulation</keyword>
<evidence type="ECO:0000313" key="10">
    <source>
        <dbReference type="Proteomes" id="UP000007721"/>
    </source>
</evidence>
<protein>
    <submittedName>
        <fullName evidence="9">Transcriptional regulator, Fur family</fullName>
    </submittedName>
</protein>
<dbReference type="eggNOG" id="COG0735">
    <property type="taxonomic scope" value="Bacteria"/>
</dbReference>
<dbReference type="KEGG" id="geo:Geob_0042"/>
<dbReference type="OrthoDB" id="8659436at2"/>
<evidence type="ECO:0000256" key="2">
    <source>
        <dbReference type="ARBA" id="ARBA00022491"/>
    </source>
</evidence>
<proteinExistence type="inferred from homology"/>
<dbReference type="InterPro" id="IPR036390">
    <property type="entry name" value="WH_DNA-bd_sf"/>
</dbReference>
<keyword evidence="8" id="KW-0408">Iron</keyword>
<sequence length="141" mass="16087">MSDKFNQDLKELKLKVTPKRLAILSLLAEELSYASPEEVWRKLQKNFDSIGLPTVYRNLEELANGGLITKVIHPNRQLYYYFCPNGHHHHHFVCLSCRKVEDINFCGMEEIEKKVSGTVLSHIVQVNGLCRECSESQGGAI</sequence>
<keyword evidence="5" id="KW-0238">DNA-binding</keyword>
<dbReference type="AlphaFoldDB" id="B9M7W1"/>
<dbReference type="GO" id="GO:0008270">
    <property type="term" value="F:zinc ion binding"/>
    <property type="evidence" value="ECO:0007669"/>
    <property type="project" value="TreeGrafter"/>
</dbReference>
<feature type="binding site" evidence="8">
    <location>
        <position position="122"/>
    </location>
    <ligand>
        <name>Fe cation</name>
        <dbReference type="ChEBI" id="CHEBI:24875"/>
    </ligand>
</feature>
<dbReference type="InterPro" id="IPR002481">
    <property type="entry name" value="FUR"/>
</dbReference>
<feature type="binding site" evidence="7">
    <location>
        <position position="130"/>
    </location>
    <ligand>
        <name>Zn(2+)</name>
        <dbReference type="ChEBI" id="CHEBI:29105"/>
    </ligand>
</feature>
<dbReference type="Proteomes" id="UP000007721">
    <property type="component" value="Chromosome"/>
</dbReference>
<accession>B9M7W1</accession>